<dbReference type="EMBL" id="CM046504">
    <property type="protein sequence ID" value="KAI8679646.1"/>
    <property type="molecule type" value="Genomic_DNA"/>
</dbReference>
<name>A0ACC0RBW9_9HYPO</name>
<organism evidence="1 2">
    <name type="scientific">Fusarium keratoplasticum</name>
    <dbReference type="NCBI Taxonomy" id="1328300"/>
    <lineage>
        <taxon>Eukaryota</taxon>
        <taxon>Fungi</taxon>
        <taxon>Dikarya</taxon>
        <taxon>Ascomycota</taxon>
        <taxon>Pezizomycotina</taxon>
        <taxon>Sordariomycetes</taxon>
        <taxon>Hypocreomycetidae</taxon>
        <taxon>Hypocreales</taxon>
        <taxon>Nectriaceae</taxon>
        <taxon>Fusarium</taxon>
        <taxon>Fusarium solani species complex</taxon>
    </lineage>
</organism>
<gene>
    <name evidence="1" type="ORF">NCS57_00243000</name>
</gene>
<reference evidence="1" key="1">
    <citation type="submission" date="2022-06" db="EMBL/GenBank/DDBJ databases">
        <title>Fusarium solani species complex genomes reveal bases of compartmentalisation and animal pathogenesis.</title>
        <authorList>
            <person name="Tsai I.J."/>
        </authorList>
    </citation>
    <scope>NUCLEOTIDE SEQUENCE</scope>
    <source>
        <strain evidence="1">Fu6.1</strain>
    </source>
</reference>
<sequence length="248" mass="27804">MPVLPSRTISSGNRLAVRQNDPSSTSFVPVPSTYGNLDNSPHPGVVAGIVLGSVAGFLLLLWLVYVILHRGPVVMVEESGAPMSSVTGGDSSTFASRSVITFKSKRGRKSRRPRSNGSRRTTRSKATTVRSRERSRRRVSPVIVDPPARERIIVEPPSLTPSPLSSAPPHPRFAQESAVSGLSSDNEIVVEEEHSPSPPRRSYGQRYSQERYRRESYRDDGYRDYPPRDYPPRDYSPRRESRRYSRDR</sequence>
<keyword evidence="2" id="KW-1185">Reference proteome</keyword>
<proteinExistence type="predicted"/>
<accession>A0ACC0RBW9</accession>
<protein>
    <submittedName>
        <fullName evidence="1">Uncharacterized protein</fullName>
    </submittedName>
</protein>
<dbReference type="Proteomes" id="UP001065298">
    <property type="component" value="Chromosome 2"/>
</dbReference>
<evidence type="ECO:0000313" key="1">
    <source>
        <dbReference type="EMBL" id="KAI8679646.1"/>
    </source>
</evidence>
<evidence type="ECO:0000313" key="2">
    <source>
        <dbReference type="Proteomes" id="UP001065298"/>
    </source>
</evidence>
<comment type="caution">
    <text evidence="1">The sequence shown here is derived from an EMBL/GenBank/DDBJ whole genome shotgun (WGS) entry which is preliminary data.</text>
</comment>